<dbReference type="Pfam" id="PF01852">
    <property type="entry name" value="START"/>
    <property type="match status" value="1"/>
</dbReference>
<gene>
    <name evidence="2" type="ORF">SPHA_70596</name>
</gene>
<evidence type="ECO:0000313" key="2">
    <source>
        <dbReference type="EMBL" id="CAE1320344.1"/>
    </source>
</evidence>
<dbReference type="GO" id="GO:0031902">
    <property type="term" value="C:late endosome membrane"/>
    <property type="evidence" value="ECO:0007669"/>
    <property type="project" value="TreeGrafter"/>
</dbReference>
<evidence type="ECO:0000259" key="1">
    <source>
        <dbReference type="PROSITE" id="PS50848"/>
    </source>
</evidence>
<dbReference type="OrthoDB" id="74575at2759"/>
<sequence>MIIYEVNASSRCLFHCCLVFQPLPPHLPDSDEDADEQFVFHKGGPGQLDSKSKLDRECLRQAKETWDLVYSWYGTEKDWKIECGTNPIDGCVRGKKSNGGYKIFLLQAYLDINPHELWEELVFKAPEMPKWNPTVLESRTIHPLTDTCDISYYVAAAGAKGLVKSRDFVVVRRWGNRRGIYMSVGVSITYPGMPPVKKHVRGENGPGGVLLAPLPGESNKCEFTWYCNTNLKGMLPHKLVDTAMGGMLMDYLKYLRFRVEQINKQRGR</sequence>
<reference evidence="2" key="1">
    <citation type="submission" date="2021-01" db="EMBL/GenBank/DDBJ databases">
        <authorList>
            <person name="Li R."/>
            <person name="Bekaert M."/>
        </authorList>
    </citation>
    <scope>NUCLEOTIDE SEQUENCE</scope>
    <source>
        <strain evidence="2">Farmed</strain>
    </source>
</reference>
<dbReference type="GO" id="GO:0099044">
    <property type="term" value="P:vesicle tethering to endoplasmic reticulum"/>
    <property type="evidence" value="ECO:0007669"/>
    <property type="project" value="TreeGrafter"/>
</dbReference>
<dbReference type="EMBL" id="CAHIKZ030005169">
    <property type="protein sequence ID" value="CAE1320344.1"/>
    <property type="molecule type" value="Genomic_DNA"/>
</dbReference>
<name>A0A812ECM3_ACAPH</name>
<dbReference type="InterPro" id="IPR000799">
    <property type="entry name" value="StAR-like"/>
</dbReference>
<dbReference type="InterPro" id="IPR051869">
    <property type="entry name" value="STARD3"/>
</dbReference>
<dbReference type="GO" id="GO:0005789">
    <property type="term" value="C:endoplasmic reticulum membrane"/>
    <property type="evidence" value="ECO:0007669"/>
    <property type="project" value="TreeGrafter"/>
</dbReference>
<proteinExistence type="predicted"/>
<dbReference type="Proteomes" id="UP000597762">
    <property type="component" value="Unassembled WGS sequence"/>
</dbReference>
<dbReference type="SMART" id="SM00234">
    <property type="entry name" value="START"/>
    <property type="match status" value="1"/>
</dbReference>
<comment type="caution">
    <text evidence="2">The sequence shown here is derived from an EMBL/GenBank/DDBJ whole genome shotgun (WGS) entry which is preliminary data.</text>
</comment>
<dbReference type="PROSITE" id="PS50848">
    <property type="entry name" value="START"/>
    <property type="match status" value="1"/>
</dbReference>
<protein>
    <submittedName>
        <fullName evidence="2">STARD3</fullName>
    </submittedName>
</protein>
<dbReference type="InterPro" id="IPR023393">
    <property type="entry name" value="START-like_dom_sf"/>
</dbReference>
<accession>A0A812ECM3</accession>
<dbReference type="PANTHER" id="PTHR46121:SF4">
    <property type="entry name" value="STEROIDOGENIC ACUTE REGULATORY PROTEIN-LIKE"/>
    <property type="match status" value="1"/>
</dbReference>
<dbReference type="AlphaFoldDB" id="A0A812ECM3"/>
<dbReference type="GO" id="GO:0008289">
    <property type="term" value="F:lipid binding"/>
    <property type="evidence" value="ECO:0007669"/>
    <property type="project" value="InterPro"/>
</dbReference>
<organism evidence="2 3">
    <name type="scientific">Acanthosepion pharaonis</name>
    <name type="common">Pharaoh cuttlefish</name>
    <name type="synonym">Sepia pharaonis</name>
    <dbReference type="NCBI Taxonomy" id="158019"/>
    <lineage>
        <taxon>Eukaryota</taxon>
        <taxon>Metazoa</taxon>
        <taxon>Spiralia</taxon>
        <taxon>Lophotrochozoa</taxon>
        <taxon>Mollusca</taxon>
        <taxon>Cephalopoda</taxon>
        <taxon>Coleoidea</taxon>
        <taxon>Decapodiformes</taxon>
        <taxon>Sepiida</taxon>
        <taxon>Sepiina</taxon>
        <taxon>Sepiidae</taxon>
        <taxon>Acanthosepion</taxon>
    </lineage>
</organism>
<dbReference type="Gene3D" id="3.30.530.20">
    <property type="match status" value="1"/>
</dbReference>
<dbReference type="SUPFAM" id="SSF55961">
    <property type="entry name" value="Bet v1-like"/>
    <property type="match status" value="1"/>
</dbReference>
<dbReference type="GO" id="GO:0005765">
    <property type="term" value="C:lysosomal membrane"/>
    <property type="evidence" value="ECO:0007669"/>
    <property type="project" value="TreeGrafter"/>
</dbReference>
<evidence type="ECO:0000313" key="3">
    <source>
        <dbReference type="Proteomes" id="UP000597762"/>
    </source>
</evidence>
<dbReference type="PRINTS" id="PR00978">
    <property type="entry name" value="STARPROTEIN"/>
</dbReference>
<keyword evidence="3" id="KW-1185">Reference proteome</keyword>
<dbReference type="PANTHER" id="PTHR46121">
    <property type="entry name" value="STEROIDOGENIC ACUTE REGULATORY PROTEIN-LIKE"/>
    <property type="match status" value="1"/>
</dbReference>
<dbReference type="InterPro" id="IPR002913">
    <property type="entry name" value="START_lipid-bd_dom"/>
</dbReference>
<feature type="domain" description="START" evidence="1">
    <location>
        <begin position="105"/>
        <end position="264"/>
    </location>
</feature>
<dbReference type="GO" id="GO:0140284">
    <property type="term" value="C:endoplasmic reticulum-endosome membrane contact site"/>
    <property type="evidence" value="ECO:0007669"/>
    <property type="project" value="TreeGrafter"/>
</dbReference>